<dbReference type="EMBL" id="LWQS01000093">
    <property type="protein sequence ID" value="OAN40583.1"/>
    <property type="molecule type" value="Genomic_DNA"/>
</dbReference>
<dbReference type="AlphaFoldDB" id="A0A178LZW3"/>
<comment type="caution">
    <text evidence="1">The sequence shown here is derived from an EMBL/GenBank/DDBJ whole genome shotgun (WGS) entry which is preliminary data.</text>
</comment>
<evidence type="ECO:0000313" key="1">
    <source>
        <dbReference type="EMBL" id="OAN40583.1"/>
    </source>
</evidence>
<organism evidence="1 2">
    <name type="scientific">Chloroflexus islandicus</name>
    <dbReference type="NCBI Taxonomy" id="1707952"/>
    <lineage>
        <taxon>Bacteria</taxon>
        <taxon>Bacillati</taxon>
        <taxon>Chloroflexota</taxon>
        <taxon>Chloroflexia</taxon>
        <taxon>Chloroflexales</taxon>
        <taxon>Chloroflexineae</taxon>
        <taxon>Chloroflexaceae</taxon>
        <taxon>Chloroflexus</taxon>
    </lineage>
</organism>
<keyword evidence="2" id="KW-1185">Reference proteome</keyword>
<sequence length="137" mass="15049">MASPEILRTIEELADARDARAALAAAYDAKKADIMRQVADELAALDAEYTPLLAASDAQIKTLEQDIRAAVLQHGASVRGSRMQAVYIRGRTTWDTKGLLRYAAHHPDVLVYRKEPAPTVQLRMIKEEPAPAELVVS</sequence>
<accession>A0A178LZW3</accession>
<reference evidence="1 2" key="1">
    <citation type="submission" date="2016-04" db="EMBL/GenBank/DDBJ databases">
        <title>Chloroflexus islandicus sp. nov., a thermophilic filamentous anoxygenic phototrophic bacterium from geyser Strokkur (Iceland).</title>
        <authorList>
            <person name="Gaisin V.A."/>
            <person name="Kalashnikov A.M."/>
            <person name="Sukhacheva M.V."/>
            <person name="Grouzdev D.S."/>
            <person name="Ivanov T.M."/>
            <person name="Kuznetsov B."/>
            <person name="Gorlenko V.M."/>
        </authorList>
    </citation>
    <scope>NUCLEOTIDE SEQUENCE [LARGE SCALE GENOMIC DNA]</scope>
    <source>
        <strain evidence="2">isl-2</strain>
    </source>
</reference>
<protein>
    <submittedName>
        <fullName evidence="1">Uncharacterized protein</fullName>
    </submittedName>
</protein>
<name>A0A178LZW3_9CHLR</name>
<gene>
    <name evidence="1" type="ORF">A6A03_04560</name>
</gene>
<dbReference type="RefSeq" id="WP_066790919.1">
    <property type="nucleotide sequence ID" value="NZ_LWQS01000093.1"/>
</dbReference>
<evidence type="ECO:0000313" key="2">
    <source>
        <dbReference type="Proteomes" id="UP000078287"/>
    </source>
</evidence>
<proteinExistence type="predicted"/>
<dbReference type="Proteomes" id="UP000078287">
    <property type="component" value="Unassembled WGS sequence"/>
</dbReference>